<keyword evidence="8" id="KW-1185">Reference proteome</keyword>
<feature type="binding site" evidence="6">
    <location>
        <position position="159"/>
    </location>
    <ligand>
        <name>substrate</name>
    </ligand>
</feature>
<reference evidence="8" key="1">
    <citation type="journal article" date="2019" name="Int. J. Syst. Evol. Microbiol.">
        <title>The Global Catalogue of Microorganisms (GCM) 10K type strain sequencing project: providing services to taxonomists for standard genome sequencing and annotation.</title>
        <authorList>
            <consortium name="The Broad Institute Genomics Platform"/>
            <consortium name="The Broad Institute Genome Sequencing Center for Infectious Disease"/>
            <person name="Wu L."/>
            <person name="Ma J."/>
        </authorList>
    </citation>
    <scope>NUCLEOTIDE SEQUENCE [LARGE SCALE GENOMIC DNA]</scope>
    <source>
        <strain evidence="8">CCUG 37865</strain>
    </source>
</reference>
<sequence>MITGEQQEKFKLIEGGNIGSAKGFKAGGLHCGIRKQKIDFGWFYSEVPAHAAGVYTTNAFQAAPLKVTQESIATEGKLQAVVVNSGIANACTGKQGLVDAYDMRKSFAEAVGVQEHLAAVASTGLIGELLPMDRIHKGISQINDTEHQGAEKFETAILTTDTHAKGIAIELEIDGESVVIGGAAKGSGMIHPNMATMLGFVTTDANIESSELSAALKSITNKSFNMITVDGDTSTNDMVLVLANGKAGNDKLSAKHEDWDKFYQGLKFVCEYLAKEIARDGEGASKLVEVTVDGSFSDESAAAIAKSIISSNLVKTAIHGADANWGRIITAIGYSGQSLDPDKVSIYLGDILVVENGVPHKFDEDEAKQYLLQDEVAIIAKLGDGNGKATAWGCDLSYEYVRINASYRT</sequence>
<comment type="subunit">
    <text evidence="2 6">Heterotetramer of two alpha and two beta chains.</text>
</comment>
<organism evidence="7 8">
    <name type="scientific">Gracilibacillus xinjiangensis</name>
    <dbReference type="NCBI Taxonomy" id="1193282"/>
    <lineage>
        <taxon>Bacteria</taxon>
        <taxon>Bacillati</taxon>
        <taxon>Bacillota</taxon>
        <taxon>Bacilli</taxon>
        <taxon>Bacillales</taxon>
        <taxon>Bacillaceae</taxon>
        <taxon>Gracilibacillus</taxon>
    </lineage>
</organism>
<comment type="pathway">
    <text evidence="6">Amino-acid biosynthesis; L-arginine biosynthesis; L-ornithine and N-acetyl-L-glutamate from L-glutamate and N(2)-acetyl-L-ornithine (cyclic): step 1/1.</text>
</comment>
<dbReference type="NCBIfam" id="TIGR00120">
    <property type="entry name" value="ArgJ"/>
    <property type="match status" value="1"/>
</dbReference>
<evidence type="ECO:0000256" key="3">
    <source>
        <dbReference type="ARBA" id="ARBA00022679"/>
    </source>
</evidence>
<evidence type="ECO:0000256" key="1">
    <source>
        <dbReference type="ARBA" id="ARBA00006774"/>
    </source>
</evidence>
<keyword evidence="6" id="KW-0055">Arginine biosynthesis</keyword>
<feature type="active site" description="Nucleophile" evidence="6">
    <location>
        <position position="196"/>
    </location>
</feature>
<dbReference type="Gene3D" id="3.60.70.12">
    <property type="entry name" value="L-amino peptidase D-ALA esterase/amidase"/>
    <property type="match status" value="1"/>
</dbReference>
<comment type="catalytic activity">
    <reaction evidence="6">
        <text>N(2)-acetyl-L-ornithine + L-glutamate = N-acetyl-L-glutamate + L-ornithine</text>
        <dbReference type="Rhea" id="RHEA:15349"/>
        <dbReference type="ChEBI" id="CHEBI:29985"/>
        <dbReference type="ChEBI" id="CHEBI:44337"/>
        <dbReference type="ChEBI" id="CHEBI:46911"/>
        <dbReference type="ChEBI" id="CHEBI:57805"/>
        <dbReference type="EC" id="2.3.1.35"/>
    </reaction>
</comment>
<comment type="similarity">
    <text evidence="1 6">Belongs to the ArgJ family.</text>
</comment>
<keyword evidence="5 6" id="KW-0012">Acyltransferase</keyword>
<dbReference type="Gene3D" id="3.30.2330.10">
    <property type="entry name" value="arginine biosynthesis bifunctional protein suprefamily"/>
    <property type="match status" value="1"/>
</dbReference>
<feature type="site" description="Involved in the stabilization of negative charge on the oxyanion by the formation of the oxyanion hole" evidence="6">
    <location>
        <position position="124"/>
    </location>
</feature>
<feature type="site" description="Cleavage; by autolysis" evidence="6">
    <location>
        <begin position="195"/>
        <end position="196"/>
    </location>
</feature>
<dbReference type="Gene3D" id="3.10.20.340">
    <property type="entry name" value="ArgJ beta chain, C-terminal domain"/>
    <property type="match status" value="1"/>
</dbReference>
<keyword evidence="6" id="KW-0028">Amino-acid biosynthesis</keyword>
<comment type="function">
    <text evidence="6">Catalyzes two activities which are involved in the cyclic version of arginine biosynthesis: the synthesis of N-acetylglutamate from glutamate and acetyl-CoA as the acetyl donor, and of ornithine by transacetylation between N(2)-acetylornithine and glutamate.</text>
</comment>
<dbReference type="EC" id="2.3.1.1" evidence="6"/>
<comment type="catalytic activity">
    <reaction evidence="6">
        <text>L-glutamate + acetyl-CoA = N-acetyl-L-glutamate + CoA + H(+)</text>
        <dbReference type="Rhea" id="RHEA:24292"/>
        <dbReference type="ChEBI" id="CHEBI:15378"/>
        <dbReference type="ChEBI" id="CHEBI:29985"/>
        <dbReference type="ChEBI" id="CHEBI:44337"/>
        <dbReference type="ChEBI" id="CHEBI:57287"/>
        <dbReference type="ChEBI" id="CHEBI:57288"/>
        <dbReference type="EC" id="2.3.1.1"/>
    </reaction>
</comment>
<name>A0ABV8WSW0_9BACI</name>
<feature type="site" description="Involved in the stabilization of negative charge on the oxyanion by the formation of the oxyanion hole" evidence="6">
    <location>
        <position position="123"/>
    </location>
</feature>
<feature type="chain" id="PRO_5044928316" description="Arginine biosynthesis bifunctional protein ArgJ beta chain" evidence="6">
    <location>
        <begin position="196"/>
        <end position="409"/>
    </location>
</feature>
<dbReference type="InterPro" id="IPR002813">
    <property type="entry name" value="Arg_biosynth_ArgJ"/>
</dbReference>
<dbReference type="EC" id="2.3.1.35" evidence="6"/>
<comment type="pathway">
    <text evidence="6">Amino-acid biosynthesis; L-arginine biosynthesis; N(2)-acetyl-L-ornithine from L-glutamate: step 1/4.</text>
</comment>
<dbReference type="SUPFAM" id="SSF56266">
    <property type="entry name" value="DmpA/ArgJ-like"/>
    <property type="match status" value="1"/>
</dbReference>
<dbReference type="PANTHER" id="PTHR23100">
    <property type="entry name" value="ARGININE BIOSYNTHESIS BIFUNCTIONAL PROTEIN ARGJ"/>
    <property type="match status" value="1"/>
</dbReference>
<feature type="binding site" evidence="6">
    <location>
        <position position="185"/>
    </location>
    <ligand>
        <name>substrate</name>
    </ligand>
</feature>
<feature type="binding site" evidence="6">
    <location>
        <position position="404"/>
    </location>
    <ligand>
        <name>substrate</name>
    </ligand>
</feature>
<dbReference type="InterPro" id="IPR042195">
    <property type="entry name" value="ArgJ_beta_C"/>
</dbReference>
<feature type="binding site" evidence="6">
    <location>
        <position position="409"/>
    </location>
    <ligand>
        <name>substrate</name>
    </ligand>
</feature>
<keyword evidence="6" id="KW-0963">Cytoplasm</keyword>
<keyword evidence="3 6" id="KW-0808">Transferase</keyword>
<keyword evidence="4 6" id="KW-0068">Autocatalytic cleavage</keyword>
<dbReference type="CDD" id="cd02152">
    <property type="entry name" value="OAT"/>
    <property type="match status" value="1"/>
</dbReference>
<dbReference type="NCBIfam" id="NF003802">
    <property type="entry name" value="PRK05388.1"/>
    <property type="match status" value="1"/>
</dbReference>
<dbReference type="RefSeq" id="WP_390250465.1">
    <property type="nucleotide sequence ID" value="NZ_JBHSDT010000004.1"/>
</dbReference>
<evidence type="ECO:0000256" key="2">
    <source>
        <dbReference type="ARBA" id="ARBA00011475"/>
    </source>
</evidence>
<keyword evidence="6" id="KW-0511">Multifunctional enzyme</keyword>
<feature type="chain" id="PRO_5044928315" description="Arginine biosynthesis bifunctional protein ArgJ alpha chain" evidence="6">
    <location>
        <begin position="1"/>
        <end position="195"/>
    </location>
</feature>
<feature type="binding site" evidence="6">
    <location>
        <position position="196"/>
    </location>
    <ligand>
        <name>substrate</name>
    </ligand>
</feature>
<evidence type="ECO:0000256" key="6">
    <source>
        <dbReference type="HAMAP-Rule" id="MF_01106"/>
    </source>
</evidence>
<gene>
    <name evidence="6 7" type="primary">argJ</name>
    <name evidence="7" type="ORF">ACFOY7_06235</name>
</gene>
<comment type="subcellular location">
    <subcellularLocation>
        <location evidence="6">Cytoplasm</location>
    </subcellularLocation>
</comment>
<dbReference type="InterPro" id="IPR016117">
    <property type="entry name" value="ArgJ-like_dom_sf"/>
</dbReference>
<accession>A0ABV8WSW0</accession>
<comment type="caution">
    <text evidence="7">The sequence shown here is derived from an EMBL/GenBank/DDBJ whole genome shotgun (WGS) entry which is preliminary data.</text>
</comment>
<dbReference type="GO" id="GO:0004358">
    <property type="term" value="F:L-glutamate N-acetyltransferase activity, acting on acetyl-L-ornithine as donor"/>
    <property type="evidence" value="ECO:0007669"/>
    <property type="project" value="UniProtKB-EC"/>
</dbReference>
<evidence type="ECO:0000313" key="7">
    <source>
        <dbReference type="EMBL" id="MFC4402667.1"/>
    </source>
</evidence>
<evidence type="ECO:0000256" key="4">
    <source>
        <dbReference type="ARBA" id="ARBA00022813"/>
    </source>
</evidence>
<protein>
    <recommendedName>
        <fullName evidence="6">Arginine biosynthesis bifunctional protein ArgJ</fullName>
    </recommendedName>
    <domain>
        <recommendedName>
            <fullName evidence="6">Glutamate N-acetyltransferase</fullName>
            <ecNumber evidence="6">2.3.1.35</ecNumber>
        </recommendedName>
        <alternativeName>
            <fullName evidence="6">Ornithine acetyltransferase</fullName>
            <shortName evidence="6">OATase</shortName>
        </alternativeName>
        <alternativeName>
            <fullName evidence="6">Ornithine transacetylase</fullName>
        </alternativeName>
    </domain>
    <domain>
        <recommendedName>
            <fullName evidence="6">Amino-acid acetyltransferase</fullName>
            <ecNumber evidence="6">2.3.1.1</ecNumber>
        </recommendedName>
        <alternativeName>
            <fullName evidence="6">N-acetylglutamate synthase</fullName>
            <shortName evidence="6">AGSase</shortName>
        </alternativeName>
    </domain>
    <component>
        <recommendedName>
            <fullName evidence="6">Arginine biosynthesis bifunctional protein ArgJ alpha chain</fullName>
        </recommendedName>
    </component>
    <component>
        <recommendedName>
            <fullName evidence="6">Arginine biosynthesis bifunctional protein ArgJ beta chain</fullName>
        </recommendedName>
    </component>
</protein>
<dbReference type="HAMAP" id="MF_01106">
    <property type="entry name" value="ArgJ"/>
    <property type="match status" value="1"/>
</dbReference>
<dbReference type="PANTHER" id="PTHR23100:SF0">
    <property type="entry name" value="ARGININE BIOSYNTHESIS BIFUNCTIONAL PROTEIN ARGJ, MITOCHONDRIAL"/>
    <property type="match status" value="1"/>
</dbReference>
<feature type="binding site" evidence="6">
    <location>
        <position position="282"/>
    </location>
    <ligand>
        <name>substrate</name>
    </ligand>
</feature>
<dbReference type="Pfam" id="PF01960">
    <property type="entry name" value="ArgJ"/>
    <property type="match status" value="1"/>
</dbReference>
<dbReference type="EMBL" id="JBHSDT010000004">
    <property type="protein sequence ID" value="MFC4402667.1"/>
    <property type="molecule type" value="Genomic_DNA"/>
</dbReference>
<proteinExistence type="inferred from homology"/>
<evidence type="ECO:0000313" key="8">
    <source>
        <dbReference type="Proteomes" id="UP001595882"/>
    </source>
</evidence>
<evidence type="ECO:0000256" key="5">
    <source>
        <dbReference type="ARBA" id="ARBA00023315"/>
    </source>
</evidence>
<dbReference type="Proteomes" id="UP001595882">
    <property type="component" value="Unassembled WGS sequence"/>
</dbReference>